<dbReference type="Pfam" id="PF01494">
    <property type="entry name" value="FAD_binding_3"/>
    <property type="match status" value="1"/>
</dbReference>
<proteinExistence type="predicted"/>
<evidence type="ECO:0000256" key="1">
    <source>
        <dbReference type="SAM" id="MobiDB-lite"/>
    </source>
</evidence>
<dbReference type="Gene3D" id="3.50.50.60">
    <property type="entry name" value="FAD/NAD(P)-binding domain"/>
    <property type="match status" value="1"/>
</dbReference>
<feature type="domain" description="FAD-binding" evidence="2">
    <location>
        <begin position="12"/>
        <end position="344"/>
    </location>
</feature>
<feature type="region of interest" description="Disordered" evidence="1">
    <location>
        <begin position="452"/>
        <end position="471"/>
    </location>
</feature>
<dbReference type="KEGG" id="mtua:CSH63_31720"/>
<reference evidence="3 4" key="1">
    <citation type="submission" date="2017-10" db="EMBL/GenBank/DDBJ databases">
        <title>Integration of genomic and chemical information greatly accelerates assignment of the full stereostructure of myelolactone, a potent inhibitor of myeloma from a marine-derived Micromonospora.</title>
        <authorList>
            <person name="Kim M.C."/>
            <person name="Machado H."/>
            <person name="Jensen P.R."/>
            <person name="Fenical W."/>
        </authorList>
    </citation>
    <scope>NUCLEOTIDE SEQUENCE [LARGE SCALE GENOMIC DNA]</scope>
    <source>
        <strain evidence="3 4">CNY-010</strain>
    </source>
</reference>
<name>A0A386WVD9_9ACTN</name>
<dbReference type="InterPro" id="IPR002938">
    <property type="entry name" value="FAD-bd"/>
</dbReference>
<accession>A0A386WVD9</accession>
<dbReference type="GO" id="GO:0071949">
    <property type="term" value="F:FAD binding"/>
    <property type="evidence" value="ECO:0007669"/>
    <property type="project" value="InterPro"/>
</dbReference>
<evidence type="ECO:0000259" key="2">
    <source>
        <dbReference type="Pfam" id="PF01494"/>
    </source>
</evidence>
<dbReference type="Proteomes" id="UP000267804">
    <property type="component" value="Chromosome"/>
</dbReference>
<evidence type="ECO:0000313" key="4">
    <source>
        <dbReference type="Proteomes" id="UP000267804"/>
    </source>
</evidence>
<dbReference type="SUPFAM" id="SSF51905">
    <property type="entry name" value="FAD/NAD(P)-binding domain"/>
    <property type="match status" value="1"/>
</dbReference>
<gene>
    <name evidence="3" type="ORF">CSH63_31720</name>
</gene>
<dbReference type="AlphaFoldDB" id="A0A386WVD9"/>
<dbReference type="PANTHER" id="PTHR43422">
    <property type="entry name" value="THIAMINE THIAZOLE SYNTHASE"/>
    <property type="match status" value="1"/>
</dbReference>
<dbReference type="EMBL" id="CP024087">
    <property type="protein sequence ID" value="AYF31943.1"/>
    <property type="molecule type" value="Genomic_DNA"/>
</dbReference>
<dbReference type="RefSeq" id="WP_120573355.1">
    <property type="nucleotide sequence ID" value="NZ_CP024087.1"/>
</dbReference>
<organism evidence="3 4">
    <name type="scientific">Micromonospora tulbaghiae</name>
    <dbReference type="NCBI Taxonomy" id="479978"/>
    <lineage>
        <taxon>Bacteria</taxon>
        <taxon>Bacillati</taxon>
        <taxon>Actinomycetota</taxon>
        <taxon>Actinomycetes</taxon>
        <taxon>Micromonosporales</taxon>
        <taxon>Micromonosporaceae</taxon>
        <taxon>Micromonospora</taxon>
    </lineage>
</organism>
<dbReference type="PANTHER" id="PTHR43422:SF3">
    <property type="entry name" value="THIAMINE THIAZOLE SYNTHASE"/>
    <property type="match status" value="1"/>
</dbReference>
<evidence type="ECO:0000313" key="3">
    <source>
        <dbReference type="EMBL" id="AYF31943.1"/>
    </source>
</evidence>
<protein>
    <submittedName>
        <fullName evidence="3">Enterotoxin</fullName>
    </submittedName>
</protein>
<sequence>MTAPRTSSGHAVVLGASLAGVLAAAVLARRYAAVTVVDRDELPPEPQPRTGLPQARHVHQLWSSGGRAIDQILPGMTAQLFAAGAKCIGIPRQHVSLTAFGWQHRFPESQHMISCGRPLLDFLVRQRVLADERITLRAGVQAVGVTGDARRVTGALLRSVADGSTSELPADLVVDTTGRASAMRRWLAELGAGEVTEDVVDSGITYATRTFRVPDWAGDDFPGVSIHADHRDGQPGRNGQLLPIDGNRWIVTLSGTRGGEPPAGDDEFVQFAGSLRHPIIAELVAAAEPLTSVQRSRSTANRRLYYELVPDWPAGLVLLGDAVAAFNPVYGHGMVAAARSAGVLESELRLGGAPAEFARRVMRGVAAVVDEPWALATSQDICFPNCRTVSRDPRLTRFAGMRQNFADLVGATATRQPVVSAAVVEVTTLSSSADCLGSPDVVVALRDGPTHPVLDGPPFTPEERARLRRSGRAKLAAVTG</sequence>
<dbReference type="InterPro" id="IPR036188">
    <property type="entry name" value="FAD/NAD-bd_sf"/>
</dbReference>